<feature type="transmembrane region" description="Helical" evidence="1">
    <location>
        <begin position="45"/>
        <end position="67"/>
    </location>
</feature>
<dbReference type="EMBL" id="KN823019">
    <property type="protein sequence ID" value="KIO26761.1"/>
    <property type="molecule type" value="Genomic_DNA"/>
</dbReference>
<keyword evidence="1" id="KW-0472">Membrane</keyword>
<keyword evidence="1" id="KW-1133">Transmembrane helix</keyword>
<keyword evidence="3" id="KW-1185">Reference proteome</keyword>
<organism evidence="2 3">
    <name type="scientific">Tulasnella calospora MUT 4182</name>
    <dbReference type="NCBI Taxonomy" id="1051891"/>
    <lineage>
        <taxon>Eukaryota</taxon>
        <taxon>Fungi</taxon>
        <taxon>Dikarya</taxon>
        <taxon>Basidiomycota</taxon>
        <taxon>Agaricomycotina</taxon>
        <taxon>Agaricomycetes</taxon>
        <taxon>Cantharellales</taxon>
        <taxon>Tulasnellaceae</taxon>
        <taxon>Tulasnella</taxon>
    </lineage>
</organism>
<sequence>MLDPASAGALFGLVCTAASLGDGMAPEIVGHAATRYLFALSIETRLLGGNLVWIVMTCVSVLAAVFAQNLKGRI</sequence>
<gene>
    <name evidence="2" type="ORF">M407DRAFT_243585</name>
</gene>
<evidence type="ECO:0000313" key="2">
    <source>
        <dbReference type="EMBL" id="KIO26761.1"/>
    </source>
</evidence>
<name>A0A0C3QIM5_9AGAM</name>
<dbReference type="AlphaFoldDB" id="A0A0C3QIM5"/>
<protein>
    <submittedName>
        <fullName evidence="2">Uncharacterized protein</fullName>
    </submittedName>
</protein>
<proteinExistence type="predicted"/>
<keyword evidence="1" id="KW-0812">Transmembrane</keyword>
<evidence type="ECO:0000256" key="1">
    <source>
        <dbReference type="SAM" id="Phobius"/>
    </source>
</evidence>
<reference evidence="3" key="2">
    <citation type="submission" date="2015-01" db="EMBL/GenBank/DDBJ databases">
        <title>Evolutionary Origins and Diversification of the Mycorrhizal Mutualists.</title>
        <authorList>
            <consortium name="DOE Joint Genome Institute"/>
            <consortium name="Mycorrhizal Genomics Consortium"/>
            <person name="Kohler A."/>
            <person name="Kuo A."/>
            <person name="Nagy L.G."/>
            <person name="Floudas D."/>
            <person name="Copeland A."/>
            <person name="Barry K.W."/>
            <person name="Cichocki N."/>
            <person name="Veneault-Fourrey C."/>
            <person name="LaButti K."/>
            <person name="Lindquist E.A."/>
            <person name="Lipzen A."/>
            <person name="Lundell T."/>
            <person name="Morin E."/>
            <person name="Murat C."/>
            <person name="Riley R."/>
            <person name="Ohm R."/>
            <person name="Sun H."/>
            <person name="Tunlid A."/>
            <person name="Henrissat B."/>
            <person name="Grigoriev I.V."/>
            <person name="Hibbett D.S."/>
            <person name="Martin F."/>
        </authorList>
    </citation>
    <scope>NUCLEOTIDE SEQUENCE [LARGE SCALE GENOMIC DNA]</scope>
    <source>
        <strain evidence="3">MUT 4182</strain>
    </source>
</reference>
<evidence type="ECO:0000313" key="3">
    <source>
        <dbReference type="Proteomes" id="UP000054248"/>
    </source>
</evidence>
<dbReference type="OrthoDB" id="419616at2759"/>
<accession>A0A0C3QIM5</accession>
<dbReference type="Proteomes" id="UP000054248">
    <property type="component" value="Unassembled WGS sequence"/>
</dbReference>
<reference evidence="2 3" key="1">
    <citation type="submission" date="2014-04" db="EMBL/GenBank/DDBJ databases">
        <authorList>
            <consortium name="DOE Joint Genome Institute"/>
            <person name="Kuo A."/>
            <person name="Girlanda M."/>
            <person name="Perotto S."/>
            <person name="Kohler A."/>
            <person name="Nagy L.G."/>
            <person name="Floudas D."/>
            <person name="Copeland A."/>
            <person name="Barry K.W."/>
            <person name="Cichocki N."/>
            <person name="Veneault-Fourrey C."/>
            <person name="LaButti K."/>
            <person name="Lindquist E.A."/>
            <person name="Lipzen A."/>
            <person name="Lundell T."/>
            <person name="Morin E."/>
            <person name="Murat C."/>
            <person name="Sun H."/>
            <person name="Tunlid A."/>
            <person name="Henrissat B."/>
            <person name="Grigoriev I.V."/>
            <person name="Hibbett D.S."/>
            <person name="Martin F."/>
            <person name="Nordberg H.P."/>
            <person name="Cantor M.N."/>
            <person name="Hua S.X."/>
        </authorList>
    </citation>
    <scope>NUCLEOTIDE SEQUENCE [LARGE SCALE GENOMIC DNA]</scope>
    <source>
        <strain evidence="2 3">MUT 4182</strain>
    </source>
</reference>
<dbReference type="HOGENOM" id="CLU_2689636_0_0_1"/>